<comment type="subcellular location">
    <subcellularLocation>
        <location evidence="1">Cytoplasm</location>
        <location evidence="1">Cytoskeleton</location>
        <location evidence="1">Spindle</location>
    </subcellularLocation>
    <subcellularLocation>
        <location evidence="2">Midbody</location>
    </subcellularLocation>
</comment>
<evidence type="ECO:0000256" key="1">
    <source>
        <dbReference type="ARBA" id="ARBA00004186"/>
    </source>
</evidence>
<evidence type="ECO:0000313" key="12">
    <source>
        <dbReference type="Proteomes" id="UP000700334"/>
    </source>
</evidence>
<proteinExistence type="inferred from homology"/>
<keyword evidence="7" id="KW-0449">Lipoprotein</keyword>
<keyword evidence="3" id="KW-0963">Cytoplasm</keyword>
<evidence type="ECO:0000256" key="9">
    <source>
        <dbReference type="SAM" id="Coils"/>
    </source>
</evidence>
<evidence type="ECO:0000256" key="7">
    <source>
        <dbReference type="ARBA" id="ARBA00023288"/>
    </source>
</evidence>
<dbReference type="GO" id="GO:0005634">
    <property type="term" value="C:nucleus"/>
    <property type="evidence" value="ECO:0007669"/>
    <property type="project" value="TreeGrafter"/>
</dbReference>
<feature type="region of interest" description="Disordered" evidence="10">
    <location>
        <begin position="732"/>
        <end position="791"/>
    </location>
</feature>
<evidence type="ECO:0000256" key="6">
    <source>
        <dbReference type="ARBA" id="ARBA00023212"/>
    </source>
</evidence>
<name>A0A8J5ZY72_GALPY</name>
<organism evidence="11 12">
    <name type="scientific">Galemys pyrenaicus</name>
    <name type="common">Iberian desman</name>
    <name type="synonym">Pyrenean desman</name>
    <dbReference type="NCBI Taxonomy" id="202257"/>
    <lineage>
        <taxon>Eukaryota</taxon>
        <taxon>Metazoa</taxon>
        <taxon>Chordata</taxon>
        <taxon>Craniata</taxon>
        <taxon>Vertebrata</taxon>
        <taxon>Euteleostomi</taxon>
        <taxon>Mammalia</taxon>
        <taxon>Eutheria</taxon>
        <taxon>Laurasiatheria</taxon>
        <taxon>Eulipotyphla</taxon>
        <taxon>Talpidae</taxon>
        <taxon>Galemys</taxon>
    </lineage>
</organism>
<feature type="region of interest" description="Disordered" evidence="10">
    <location>
        <begin position="86"/>
        <end position="111"/>
    </location>
</feature>
<dbReference type="Proteomes" id="UP000700334">
    <property type="component" value="Unassembled WGS sequence"/>
</dbReference>
<keyword evidence="5 9" id="KW-0175">Coiled coil</keyword>
<dbReference type="GO" id="GO:0008017">
    <property type="term" value="F:microtubule binding"/>
    <property type="evidence" value="ECO:0007669"/>
    <property type="project" value="TreeGrafter"/>
</dbReference>
<dbReference type="PANTHER" id="PTHR24200:SF6">
    <property type="entry name" value="COILED-COIL DOMAIN-CONTAINING PROTEIN 69"/>
    <property type="match status" value="1"/>
</dbReference>
<comment type="caution">
    <text evidence="11">The sequence shown here is derived from an EMBL/GenBank/DDBJ whole genome shotgun (WGS) entry which is preliminary data.</text>
</comment>
<keyword evidence="12" id="KW-1185">Reference proteome</keyword>
<comment type="similarity">
    <text evidence="8">Belongs to the CCDC69 family.</text>
</comment>
<feature type="compositionally biased region" description="Basic and acidic residues" evidence="10">
    <location>
        <begin position="409"/>
        <end position="421"/>
    </location>
</feature>
<feature type="compositionally biased region" description="Low complexity" evidence="10">
    <location>
        <begin position="322"/>
        <end position="331"/>
    </location>
</feature>
<evidence type="ECO:0000256" key="2">
    <source>
        <dbReference type="ARBA" id="ARBA00004214"/>
    </source>
</evidence>
<feature type="coiled-coil region" evidence="9">
    <location>
        <begin position="816"/>
        <end position="878"/>
    </location>
</feature>
<feature type="region of interest" description="Disordered" evidence="10">
    <location>
        <begin position="303"/>
        <end position="348"/>
    </location>
</feature>
<protein>
    <submittedName>
        <fullName evidence="11">Coiled-coil domain-containing protein 69</fullName>
    </submittedName>
</protein>
<dbReference type="EMBL" id="JAGFMF010011956">
    <property type="protein sequence ID" value="KAG8509282.1"/>
    <property type="molecule type" value="Genomic_DNA"/>
</dbReference>
<dbReference type="OrthoDB" id="10038993at2759"/>
<keyword evidence="6" id="KW-0206">Cytoskeleton</keyword>
<feature type="region of interest" description="Disordered" evidence="10">
    <location>
        <begin position="519"/>
        <end position="597"/>
    </location>
</feature>
<feature type="region of interest" description="Disordered" evidence="10">
    <location>
        <begin position="372"/>
        <end position="434"/>
    </location>
</feature>
<reference evidence="11" key="1">
    <citation type="journal article" date="2021" name="Evol. Appl.">
        <title>The genome of the Pyrenean desman and the effects of bottlenecks and inbreeding on the genomic landscape of an endangered species.</title>
        <authorList>
            <person name="Escoda L."/>
            <person name="Castresana J."/>
        </authorList>
    </citation>
    <scope>NUCLEOTIDE SEQUENCE</scope>
    <source>
        <strain evidence="11">IBE-C5619</strain>
    </source>
</reference>
<evidence type="ECO:0000256" key="3">
    <source>
        <dbReference type="ARBA" id="ARBA00022490"/>
    </source>
</evidence>
<dbReference type="GO" id="GO:0005819">
    <property type="term" value="C:spindle"/>
    <property type="evidence" value="ECO:0007669"/>
    <property type="project" value="UniProtKB-SubCell"/>
</dbReference>
<evidence type="ECO:0000256" key="8">
    <source>
        <dbReference type="ARBA" id="ARBA00038407"/>
    </source>
</evidence>
<feature type="region of interest" description="Disordered" evidence="10">
    <location>
        <begin position="883"/>
        <end position="902"/>
    </location>
</feature>
<dbReference type="AlphaFoldDB" id="A0A8J5ZY72"/>
<dbReference type="GO" id="GO:0005737">
    <property type="term" value="C:cytoplasm"/>
    <property type="evidence" value="ECO:0007669"/>
    <property type="project" value="TreeGrafter"/>
</dbReference>
<feature type="compositionally biased region" description="Basic and acidic residues" evidence="10">
    <location>
        <begin position="552"/>
        <end position="590"/>
    </location>
</feature>
<evidence type="ECO:0000256" key="10">
    <source>
        <dbReference type="SAM" id="MobiDB-lite"/>
    </source>
</evidence>
<evidence type="ECO:0000256" key="4">
    <source>
        <dbReference type="ARBA" id="ARBA00022707"/>
    </source>
</evidence>
<dbReference type="InterPro" id="IPR051293">
    <property type="entry name" value="MTUS1/CCDC69"/>
</dbReference>
<dbReference type="GO" id="GO:0030496">
    <property type="term" value="C:midbody"/>
    <property type="evidence" value="ECO:0007669"/>
    <property type="project" value="UniProtKB-SubCell"/>
</dbReference>
<keyword evidence="4" id="KW-0519">Myristate</keyword>
<evidence type="ECO:0000313" key="11">
    <source>
        <dbReference type="EMBL" id="KAG8509282.1"/>
    </source>
</evidence>
<gene>
    <name evidence="11" type="ORF">J0S82_001420</name>
</gene>
<dbReference type="PANTHER" id="PTHR24200">
    <property type="entry name" value="TOUCAN, ISOFORM A"/>
    <property type="match status" value="1"/>
</dbReference>
<sequence length="902" mass="96400">MLRAPRGQRRCGPLLSSRVRSSKRHQAPQMVPGERARADNALAAVPPFAGWAAAAGVSPGAAPSPLGLDIQPLCEFCEFFEASRTAASSDGRKTPEAAPGAGSQASEKRRHVCWDHQGTGPEAAVQANACPEKTPPNLRLNVTGRQGDHVGLGPASAVQMASIWTDRQTGSEGAGPGTSGPALPVITVRRLGSSPRFQVQFRGLAGAPASTEAGPAREDGLRAQPAELLQAPQKDSWLRTQPPSSNLQPAGHSWGPAVPCVGHRLCRAFWTTPKPLAEEPGPAAWACGLQAAVPLCSPPPRTHRPLWSQAEGLHGRSRPPRGSRSPRAGQRARQRCLDPPRPPASAVVSKWGAKAWRLGSSGVDAARQSCAGRSVPGVRESADALAPETAGSSPLQRPAHPLRPRSSQQRRDPDQHPRPDPQELGPLRTHAGEHPRCPAAATALPAGRQCTARLLHQRAVPAAGEVPAEGRWLRAARTASGGGKEPADGGAMGVAVGTEAPTGDVSRYSTRVLPGVRSGLAEKSHEASSAPDVRLPCGHAEQPGDRASTLLQRREDEQKWEQQVERDPELELHQRLDEQRRGLEGEREAALRGSPSRGALARGAACTRVLGWPGLACLSHWALVACPQDTIAGLTAQLEAFQAKARRVEQSIQGRDYMKHRQEQGGLSAFWERELESLHFVIEMRSQRVHELDRRLALMETVVRGPPRPPCPRGCRGGRPVSCRHRACAPLAPGPPFPGAAPARAPSGEGGARAESEEAWALQEPPPTSGHMLLPSRRPHSPEPIPGDRAAGPSWACCRPSLACRRVRSCALKEKSLMLEEKVTALQQENETLRARSLSQAAAARQLSEALEDAREALDKERRLRQQLQQEKEELLFRVLGAPTASPFPLPPAAPAEVSLAT</sequence>
<evidence type="ECO:0000256" key="5">
    <source>
        <dbReference type="ARBA" id="ARBA00023054"/>
    </source>
</evidence>
<accession>A0A8J5ZY72</accession>